<gene>
    <name evidence="1" type="ORF">AUK40_03745</name>
</gene>
<proteinExistence type="predicted"/>
<organism evidence="1 2">
    <name type="scientific">Candidatus Wirthbacteria bacterium CG2_30_54_11</name>
    <dbReference type="NCBI Taxonomy" id="1817892"/>
    <lineage>
        <taxon>Bacteria</taxon>
        <taxon>Candidatus Wirthbacteria</taxon>
    </lineage>
</organism>
<name>A0A1J5IKD6_9BACT</name>
<evidence type="ECO:0000313" key="1">
    <source>
        <dbReference type="EMBL" id="OIP97163.1"/>
    </source>
</evidence>
<protein>
    <submittedName>
        <fullName evidence="1">Uncharacterized protein</fullName>
    </submittedName>
</protein>
<reference evidence="1 2" key="1">
    <citation type="journal article" date="2016" name="Environ. Microbiol.">
        <title>Genomic resolution of a cold subsurface aquifer community provides metabolic insights for novel microbes adapted to high CO concentrations.</title>
        <authorList>
            <person name="Probst A.J."/>
            <person name="Castelle C.J."/>
            <person name="Singh A."/>
            <person name="Brown C.T."/>
            <person name="Anantharaman K."/>
            <person name="Sharon I."/>
            <person name="Hug L.A."/>
            <person name="Burstein D."/>
            <person name="Emerson J.B."/>
            <person name="Thomas B.C."/>
            <person name="Banfield J.F."/>
        </authorList>
    </citation>
    <scope>NUCLEOTIDE SEQUENCE [LARGE SCALE GENOMIC DNA]</scope>
    <source>
        <strain evidence="1">CG2_30_54_11</strain>
    </source>
</reference>
<dbReference type="Proteomes" id="UP000183245">
    <property type="component" value="Unassembled WGS sequence"/>
</dbReference>
<dbReference type="EMBL" id="MNZT01000064">
    <property type="protein sequence ID" value="OIP97163.1"/>
    <property type="molecule type" value="Genomic_DNA"/>
</dbReference>
<sequence>MISSLAFFIIIGFAFVINNPESKELKDVLKSPMANLQITKGDEIRRTYSDRGTTLGKPDYVDVHIEYQPKATSTKVEVFNELVENMRQVVNNSDEITFDGMDGGERFNNEGDLYRAVFSYKTYLRIDVAIYEPQDDSEVNTVLVNIENYGTYPGVDFLMTLKDFFTI</sequence>
<dbReference type="AlphaFoldDB" id="A0A1J5IKD6"/>
<accession>A0A1J5IKD6</accession>
<comment type="caution">
    <text evidence="1">The sequence shown here is derived from an EMBL/GenBank/DDBJ whole genome shotgun (WGS) entry which is preliminary data.</text>
</comment>
<evidence type="ECO:0000313" key="2">
    <source>
        <dbReference type="Proteomes" id="UP000183245"/>
    </source>
</evidence>